<gene>
    <name evidence="1" type="ORF">ACFQ22_09120</name>
</gene>
<accession>A0ABW3PEQ0</accession>
<comment type="caution">
    <text evidence="1">The sequence shown here is derived from an EMBL/GenBank/DDBJ whole genome shotgun (WGS) entry which is preliminary data.</text>
</comment>
<protein>
    <submittedName>
        <fullName evidence="1">Uncharacterized protein</fullName>
    </submittedName>
</protein>
<proteinExistence type="predicted"/>
<organism evidence="1 2">
    <name type="scientific">Lentilactobacillus raoultii</name>
    <dbReference type="NCBI Taxonomy" id="1987503"/>
    <lineage>
        <taxon>Bacteria</taxon>
        <taxon>Bacillati</taxon>
        <taxon>Bacillota</taxon>
        <taxon>Bacilli</taxon>
        <taxon>Lactobacillales</taxon>
        <taxon>Lactobacillaceae</taxon>
        <taxon>Lentilactobacillus</taxon>
    </lineage>
</organism>
<dbReference type="EMBL" id="JBHTLH010000031">
    <property type="protein sequence ID" value="MFD1125509.1"/>
    <property type="molecule type" value="Genomic_DNA"/>
</dbReference>
<dbReference type="Proteomes" id="UP001597156">
    <property type="component" value="Unassembled WGS sequence"/>
</dbReference>
<reference evidence="2" key="1">
    <citation type="journal article" date="2019" name="Int. J. Syst. Evol. Microbiol.">
        <title>The Global Catalogue of Microorganisms (GCM) 10K type strain sequencing project: providing services to taxonomists for standard genome sequencing and annotation.</title>
        <authorList>
            <consortium name="The Broad Institute Genomics Platform"/>
            <consortium name="The Broad Institute Genome Sequencing Center for Infectious Disease"/>
            <person name="Wu L."/>
            <person name="Ma J."/>
        </authorList>
    </citation>
    <scope>NUCLEOTIDE SEQUENCE [LARGE SCALE GENOMIC DNA]</scope>
    <source>
        <strain evidence="2">CCUG 71848</strain>
    </source>
</reference>
<keyword evidence="2" id="KW-1185">Reference proteome</keyword>
<sequence>MESKFLTVLQNDRGAITNLKLNNDKSNMNWVIDPAYLQSLGYQDTDKLFGEFNITVTGKKYRSIDQQPTLSGDQTHSQATFHINGLTIVQQFELVNEALKWHFSITNHGSEDVTIDSLGLWISLAYVMFRDKNVHRNANQSVAVFPQISDNYTKLAAIRRDNTAPNMGVYQTAGRVLSVGTFNEYTNRFFENVSPSLDGMLFHELILAGGYEDDQRPHHDWIYSQEKLTIEPGETKDWEFYLNAFDDKADFYQKALNYGHPRFSFEPMVSKGANQVFSIQTAKNQTLKRVTVRYKKQNDLITQDLTDQLKNGQLVYQPKGLGEHQVLLEFTDGTTDMGVFNVMSSINELLENRANYISDHSYAGKDGKVPYSFGPISNQGESIGKMTFVLQECLLDNRVADIAKDIAQVEESAVKYVRPKWFVDGDFKKPRKLYGDFYRVMDLEYIAHLFYLLSKCPAENLKLHSPKDYLTWAAQVFDVRVNPDLHDNERGKTEAQMLGTYFLYIDDLLADLKKNGLTKEYSEISTSWQNVTNRMARDSDSLAAAMTEHFFDNAGFGPATGALALNGKVAAATTYSQLLKANIGFSNDFRSQSPDRWWEALSYMIHALWGGVTAASAQIAGEKLQDPELVEAAYRATGAVLYMYDSNATATDRMLAPGEAASTYSIAGPNLNRPDLSRNRFGQSIFASDGGIFARLFPDGYTGEDDWDMGEELVAYLNGFGQKTYFYTDQDGQLKVVNGQVKQVEPDQYQIESFAPYLSEYINLDTQESFKTNQSTIFYNPKSRTTKTQLV</sequence>
<evidence type="ECO:0000313" key="1">
    <source>
        <dbReference type="EMBL" id="MFD1125509.1"/>
    </source>
</evidence>
<name>A0ABW3PEQ0_9LACO</name>
<dbReference type="RefSeq" id="WP_121978958.1">
    <property type="nucleotide sequence ID" value="NZ_JBHTLH010000031.1"/>
</dbReference>
<evidence type="ECO:0000313" key="2">
    <source>
        <dbReference type="Proteomes" id="UP001597156"/>
    </source>
</evidence>